<dbReference type="Proteomes" id="UP001595722">
    <property type="component" value="Unassembled WGS sequence"/>
</dbReference>
<reference evidence="3" key="1">
    <citation type="journal article" date="2019" name="Int. J. Syst. Evol. Microbiol.">
        <title>The Global Catalogue of Microorganisms (GCM) 10K type strain sequencing project: providing services to taxonomists for standard genome sequencing and annotation.</title>
        <authorList>
            <consortium name="The Broad Institute Genomics Platform"/>
            <consortium name="The Broad Institute Genome Sequencing Center for Infectious Disease"/>
            <person name="Wu L."/>
            <person name="Ma J."/>
        </authorList>
    </citation>
    <scope>NUCLEOTIDE SEQUENCE [LARGE SCALE GENOMIC DNA]</scope>
    <source>
        <strain evidence="3">KCTC 42424</strain>
    </source>
</reference>
<dbReference type="PANTHER" id="PTHR35336:SF5">
    <property type="entry name" value="ADENOSYLCOBINAMIDE AMIDOHYDROLASE"/>
    <property type="match status" value="1"/>
</dbReference>
<sequence length="226" mass="24197">MKCINHSDYISLSFDQPRQVLSSAVLNGGLGECQSLLNLRVDQYAKPPFEAPATTLARYARQLGLQQVCGMMTAASMKSLRHCRISREQQDGSFSADAWVTCGLSNLLRPGDPVACVTARPEPGTINIWLHCSQPLTAAAMTEALILLTEAKTTAVRDFQLKSRDSGRDASGTGTDSHAVLCPPAQPQQTALEYCGKHTRAGEAIGLAVYQAVCQSISACLEAARA</sequence>
<accession>A0ABV7VQL4</accession>
<evidence type="ECO:0000313" key="2">
    <source>
        <dbReference type="EMBL" id="MFC3679489.1"/>
    </source>
</evidence>
<protein>
    <submittedName>
        <fullName evidence="2">Adenosylcobinamide amidohydrolase</fullName>
    </submittedName>
</protein>
<dbReference type="InterPro" id="IPR002808">
    <property type="entry name" value="AdoCbi_amidolase"/>
</dbReference>
<gene>
    <name evidence="2" type="ORF">ACFOMG_05100</name>
</gene>
<dbReference type="Pfam" id="PF01955">
    <property type="entry name" value="CbiZ"/>
    <property type="match status" value="1"/>
</dbReference>
<comment type="caution">
    <text evidence="2">The sequence shown here is derived from an EMBL/GenBank/DDBJ whole genome shotgun (WGS) entry which is preliminary data.</text>
</comment>
<evidence type="ECO:0000256" key="1">
    <source>
        <dbReference type="SAM" id="MobiDB-lite"/>
    </source>
</evidence>
<evidence type="ECO:0000313" key="3">
    <source>
        <dbReference type="Proteomes" id="UP001595722"/>
    </source>
</evidence>
<dbReference type="InterPro" id="IPR052209">
    <property type="entry name" value="CbiZ"/>
</dbReference>
<dbReference type="EMBL" id="JBHRYB010000005">
    <property type="protein sequence ID" value="MFC3679489.1"/>
    <property type="molecule type" value="Genomic_DNA"/>
</dbReference>
<proteinExistence type="predicted"/>
<dbReference type="RefSeq" id="WP_376865193.1">
    <property type="nucleotide sequence ID" value="NZ_JBHRYB010000005.1"/>
</dbReference>
<name>A0ABV7VQL4_9GAMM</name>
<organism evidence="2 3">
    <name type="scientific">Bacterioplanoides pacificum</name>
    <dbReference type="NCBI Taxonomy" id="1171596"/>
    <lineage>
        <taxon>Bacteria</taxon>
        <taxon>Pseudomonadati</taxon>
        <taxon>Pseudomonadota</taxon>
        <taxon>Gammaproteobacteria</taxon>
        <taxon>Oceanospirillales</taxon>
        <taxon>Oceanospirillaceae</taxon>
        <taxon>Bacterioplanoides</taxon>
    </lineage>
</organism>
<feature type="region of interest" description="Disordered" evidence="1">
    <location>
        <begin position="162"/>
        <end position="182"/>
    </location>
</feature>
<keyword evidence="3" id="KW-1185">Reference proteome</keyword>
<dbReference type="PANTHER" id="PTHR35336">
    <property type="entry name" value="ADENOSYLCOBINAMIDE AMIDOHYDROLASE"/>
    <property type="match status" value="1"/>
</dbReference>